<feature type="coiled-coil region" evidence="1">
    <location>
        <begin position="551"/>
        <end position="585"/>
    </location>
</feature>
<gene>
    <name evidence="3" type="ORF">PLBR_LOCUS7660</name>
</gene>
<evidence type="ECO:0000313" key="3">
    <source>
        <dbReference type="EMBL" id="SPR00445.1"/>
    </source>
</evidence>
<accession>A0A3P3YJT3</accession>
<dbReference type="EMBL" id="OVEO01000014">
    <property type="protein sequence ID" value="SPR00445.1"/>
    <property type="molecule type" value="Genomic_DNA"/>
</dbReference>
<sequence>MATIPHYRALASLGTARTTTATASSSAVVVGAIVQAFAGRATPRCEARDLSRFLERHGMSPGAIGRIQTALLVYGTGFHGVVQQVRRACWTTRDADRLTGQVWRLFAYLLGECDPAAAYVMEIGTVIRDGEQRRLHRLRHLQRQQVDVAEREAALDARVAGLASWTALLEREKRGLKRRHEAAKAALADEQRGTRAFQGKVAELEAVVQREMALALAQAAQHDAARERIDAQVRAMAALKDEIGGRQRDPDAAGRHDDLAQLKGRARVLTTAVQRSAASETMMRSRIAHGEKLLLDFSAATADLLQRVDALTTTCALAHRDAIRAIRAREAVDADLRRAIAEGAALKQEDDRLARIVVTLENEHDRLRGRISDAGECIATLADDEQRSREAIERRNGVPERVRADAHRWQAMVDDADAMIEALVPTLDRWRESNMDGEIARNELLATLRTNEDVAQASTALAARFKEEMIPEERRLLHATQETTSRVCRDMEALVKTAEETRRRQQAERERGLMSLEDSLSELLAVSLRVGLTVEARNANLEMIDVETRASRALMDRARQLDEQVAAAELKLKQEREQRNAVMARDRAQQNRKATLLARLSTKTAETRRARELIESSGARLAQLGENAADHIADLTKDLQAAAALHDDVAAVHRQHLANMQARRMAHEMEVDEWRSRSMLKRQEIISVREAECDTLAERCSQIRNGEFAYRKLNIVLSELAANWQAKLPVAKQLQEDILASVARSHGYRRSSYAATASTLRLQDDLGRLTLSYMLSSHDLVEKTKSVAAVRDQLASVVDETLPVEFTIGQFVARQYNRSRQRGAHTQTMSERASTSTQTIEE</sequence>
<keyword evidence="1" id="KW-0175">Coiled coil</keyword>
<evidence type="ECO:0000256" key="1">
    <source>
        <dbReference type="SAM" id="Coils"/>
    </source>
</evidence>
<geneLocation type="mitochondrion" evidence="3"/>
<keyword evidence="3" id="KW-0496">Mitochondrion</keyword>
<organism evidence="3 4">
    <name type="scientific">Plasmodiophora brassicae</name>
    <name type="common">Clubroot disease agent</name>
    <dbReference type="NCBI Taxonomy" id="37360"/>
    <lineage>
        <taxon>Eukaryota</taxon>
        <taxon>Sar</taxon>
        <taxon>Rhizaria</taxon>
        <taxon>Endomyxa</taxon>
        <taxon>Phytomyxea</taxon>
        <taxon>Plasmodiophorida</taxon>
        <taxon>Plasmodiophoridae</taxon>
        <taxon>Plasmodiophora</taxon>
    </lineage>
</organism>
<feature type="compositionally biased region" description="Polar residues" evidence="2">
    <location>
        <begin position="824"/>
        <end position="842"/>
    </location>
</feature>
<proteinExistence type="predicted"/>
<feature type="region of interest" description="Disordered" evidence="2">
    <location>
        <begin position="819"/>
        <end position="842"/>
    </location>
</feature>
<name>A0A3P3YJT3_PLABS</name>
<protein>
    <submittedName>
        <fullName evidence="3">Uncharacterized protein</fullName>
    </submittedName>
</protein>
<dbReference type="Proteomes" id="UP000290189">
    <property type="component" value="Unassembled WGS sequence"/>
</dbReference>
<dbReference type="AlphaFoldDB" id="A0A3P3YJT3"/>
<reference evidence="3 4" key="1">
    <citation type="submission" date="2018-03" db="EMBL/GenBank/DDBJ databases">
        <authorList>
            <person name="Fogelqvist J."/>
        </authorList>
    </citation>
    <scope>NUCLEOTIDE SEQUENCE [LARGE SCALE GENOMIC DNA]</scope>
</reference>
<evidence type="ECO:0000256" key="2">
    <source>
        <dbReference type="SAM" id="MobiDB-lite"/>
    </source>
</evidence>
<evidence type="ECO:0000313" key="4">
    <source>
        <dbReference type="Proteomes" id="UP000290189"/>
    </source>
</evidence>